<keyword evidence="4" id="KW-0472">Membrane</keyword>
<dbReference type="InterPro" id="IPR001683">
    <property type="entry name" value="PX_dom"/>
</dbReference>
<dbReference type="OMA" id="GWCEGFN"/>
<dbReference type="GO" id="GO:0005886">
    <property type="term" value="C:plasma membrane"/>
    <property type="evidence" value="ECO:0007669"/>
    <property type="project" value="TreeGrafter"/>
</dbReference>
<feature type="domain" description="PX" evidence="7">
    <location>
        <begin position="258"/>
        <end position="368"/>
    </location>
</feature>
<dbReference type="FunFam" id="3.30.1520.10:FF:000004">
    <property type="entry name" value="Sorting nexin"/>
    <property type="match status" value="1"/>
</dbReference>
<evidence type="ECO:0000256" key="6">
    <source>
        <dbReference type="SAM" id="MobiDB-lite"/>
    </source>
</evidence>
<dbReference type="PANTHER" id="PTHR45827">
    <property type="entry name" value="SORTING NEXIN"/>
    <property type="match status" value="1"/>
</dbReference>
<evidence type="ECO:0000259" key="7">
    <source>
        <dbReference type="PROSITE" id="PS50195"/>
    </source>
</evidence>
<dbReference type="InterPro" id="IPR036871">
    <property type="entry name" value="PX_dom_sf"/>
</dbReference>
<dbReference type="PANTHER" id="PTHR45827:SF1">
    <property type="entry name" value="SORTING NEXIN"/>
    <property type="match status" value="1"/>
</dbReference>
<dbReference type="GO" id="GO:0030659">
    <property type="term" value="C:cytoplasmic vesicle membrane"/>
    <property type="evidence" value="ECO:0007669"/>
    <property type="project" value="UniProtKB-SubCell"/>
</dbReference>
<sequence length="613" mass="70051">MLYVPNRDHERIKRRRSTACSLILAASRSAMPIIGLEPGLMTQIGRKNQFRCNSVQKNFQDHSTLTRRSRADVHDEAASRVSVEQHFGASSDHLHHHHQQPRQQLDADHCCRHKAAGSDSNGSSIALKTEESDDTTTGATPEPPDFNVEAKNEPIILLSYNNKPVVSESLRNLKNGHHNQTVVTSGLSVDSQGVIRNRNRNEANTGSVKRSMNRFSPFVKSGTENYLLNSTKLSSKPSEIIEVVATKDGLQWAPSEPYSCKISSHSKSSKLHGLKSFICYQLTPSINNLQVSRRYKHFDWLLNRLQEKFTIVFVPPLPEKQVTGRYEDEFVEHRMHLLQMWLDIICKHPVLSKSDVWMHFLTCTDDKEWKKGKRKAEKDEFSGGSLFYTIEIPPNPILDYLDVERQIDTFYRSCRGLEEGVRNFQSVTHNHAKRMTGPFKDKCFSFIPTFFQRAEFSKIANAFRILGCSFDAVEQSSAPVRQISSALAKTGLCYESIARSYDEQPRNDCTPLLNELFIYKGMLNNVPDVLQSACNKYRESQRMAEEGRVTAQELDQIRSRLDTISCATLAEINHFQKERLCDFNRMMKNFLNGQVAFYERIVEKLKDAASKFE</sequence>
<dbReference type="Pfam" id="PF10456">
    <property type="entry name" value="BAR_3_WASP_bdg"/>
    <property type="match status" value="1"/>
</dbReference>
<dbReference type="InterPro" id="IPR019497">
    <property type="entry name" value="Sorting_nexin_WASP-bd-dom"/>
</dbReference>
<evidence type="ECO:0000313" key="8">
    <source>
        <dbReference type="Proteomes" id="UP000887565"/>
    </source>
</evidence>
<dbReference type="GO" id="GO:0035091">
    <property type="term" value="F:phosphatidylinositol binding"/>
    <property type="evidence" value="ECO:0007669"/>
    <property type="project" value="InterPro"/>
</dbReference>
<feature type="region of interest" description="Disordered" evidence="6">
    <location>
        <begin position="113"/>
        <end position="148"/>
    </location>
</feature>
<dbReference type="PROSITE" id="PS50195">
    <property type="entry name" value="PX"/>
    <property type="match status" value="1"/>
</dbReference>
<name>A0A915JDX7_ROMCU</name>
<accession>A0A915JDX7</accession>
<dbReference type="CDD" id="cd06862">
    <property type="entry name" value="PX_SNX9_18_like"/>
    <property type="match status" value="1"/>
</dbReference>
<keyword evidence="5" id="KW-0968">Cytoplasmic vesicle</keyword>
<protein>
    <submittedName>
        <fullName evidence="9">PX domain-containing protein</fullName>
    </submittedName>
</protein>
<dbReference type="AlphaFoldDB" id="A0A915JDX7"/>
<dbReference type="WBParaSite" id="nRc.2.0.1.t24377-RA">
    <property type="protein sequence ID" value="nRc.2.0.1.t24377-RA"/>
    <property type="gene ID" value="nRc.2.0.1.g24377"/>
</dbReference>
<dbReference type="Pfam" id="PF00787">
    <property type="entry name" value="PX"/>
    <property type="match status" value="1"/>
</dbReference>
<comment type="subcellular location">
    <subcellularLocation>
        <location evidence="1">Cytoplasmic vesicle membrane</location>
    </subcellularLocation>
</comment>
<evidence type="ECO:0000256" key="4">
    <source>
        <dbReference type="ARBA" id="ARBA00023136"/>
    </source>
</evidence>
<dbReference type="GO" id="GO:0097320">
    <property type="term" value="P:plasma membrane tubulation"/>
    <property type="evidence" value="ECO:0007669"/>
    <property type="project" value="TreeGrafter"/>
</dbReference>
<evidence type="ECO:0000256" key="2">
    <source>
        <dbReference type="ARBA" id="ARBA00010883"/>
    </source>
</evidence>
<dbReference type="InterPro" id="IPR027267">
    <property type="entry name" value="AH/BAR_dom_sf"/>
</dbReference>
<evidence type="ECO:0000313" key="9">
    <source>
        <dbReference type="WBParaSite" id="nRc.2.0.1.t24377-RA"/>
    </source>
</evidence>
<dbReference type="SUPFAM" id="SSF103657">
    <property type="entry name" value="BAR/IMD domain-like"/>
    <property type="match status" value="1"/>
</dbReference>
<keyword evidence="8" id="KW-1185">Reference proteome</keyword>
<dbReference type="SUPFAM" id="SSF64268">
    <property type="entry name" value="PX domain"/>
    <property type="match status" value="1"/>
</dbReference>
<dbReference type="SMART" id="SM00312">
    <property type="entry name" value="PX"/>
    <property type="match status" value="1"/>
</dbReference>
<dbReference type="GO" id="GO:0016197">
    <property type="term" value="P:endosomal transport"/>
    <property type="evidence" value="ECO:0007669"/>
    <property type="project" value="TreeGrafter"/>
</dbReference>
<dbReference type="GO" id="GO:0006897">
    <property type="term" value="P:endocytosis"/>
    <property type="evidence" value="ECO:0007669"/>
    <property type="project" value="TreeGrafter"/>
</dbReference>
<evidence type="ECO:0000256" key="1">
    <source>
        <dbReference type="ARBA" id="ARBA00004156"/>
    </source>
</evidence>
<dbReference type="Gene3D" id="3.30.1520.10">
    <property type="entry name" value="Phox-like domain"/>
    <property type="match status" value="1"/>
</dbReference>
<organism evidence="8 9">
    <name type="scientific">Romanomermis culicivorax</name>
    <name type="common">Nematode worm</name>
    <dbReference type="NCBI Taxonomy" id="13658"/>
    <lineage>
        <taxon>Eukaryota</taxon>
        <taxon>Metazoa</taxon>
        <taxon>Ecdysozoa</taxon>
        <taxon>Nematoda</taxon>
        <taxon>Enoplea</taxon>
        <taxon>Dorylaimia</taxon>
        <taxon>Mermithida</taxon>
        <taxon>Mermithoidea</taxon>
        <taxon>Mermithidae</taxon>
        <taxon>Romanomermis</taxon>
    </lineage>
</organism>
<dbReference type="Proteomes" id="UP000887565">
    <property type="component" value="Unplaced"/>
</dbReference>
<comment type="similarity">
    <text evidence="2">Belongs to the sorting nexin family.</text>
</comment>
<evidence type="ECO:0000256" key="5">
    <source>
        <dbReference type="ARBA" id="ARBA00023329"/>
    </source>
</evidence>
<keyword evidence="3" id="KW-0728">SH3 domain</keyword>
<proteinExistence type="inferred from homology"/>
<dbReference type="Gene3D" id="1.20.1270.60">
    <property type="entry name" value="Arfaptin homology (AH) domain/BAR domain"/>
    <property type="match status" value="1"/>
</dbReference>
<reference evidence="9" key="1">
    <citation type="submission" date="2022-11" db="UniProtKB">
        <authorList>
            <consortium name="WormBaseParasite"/>
        </authorList>
    </citation>
    <scope>IDENTIFICATION</scope>
</reference>
<evidence type="ECO:0000256" key="3">
    <source>
        <dbReference type="ARBA" id="ARBA00022443"/>
    </source>
</evidence>